<dbReference type="InterPro" id="IPR029149">
    <property type="entry name" value="Creatin/AminoP/Spt16_N"/>
</dbReference>
<dbReference type="Gene3D" id="3.40.350.10">
    <property type="entry name" value="Creatinase/prolidase N-terminal domain"/>
    <property type="match status" value="1"/>
</dbReference>
<dbReference type="Gene3D" id="3.90.230.10">
    <property type="entry name" value="Creatinase/methionine aminopeptidase superfamily"/>
    <property type="match status" value="1"/>
</dbReference>
<comment type="catalytic activity">
    <reaction evidence="16">
        <text>Xaa-L-Pro dipeptide + H2O = an L-alpha-amino acid + L-proline</text>
        <dbReference type="Rhea" id="RHEA:76407"/>
        <dbReference type="ChEBI" id="CHEBI:15377"/>
        <dbReference type="ChEBI" id="CHEBI:59869"/>
        <dbReference type="ChEBI" id="CHEBI:60039"/>
        <dbReference type="ChEBI" id="CHEBI:195196"/>
        <dbReference type="EC" id="3.4.13.9"/>
    </reaction>
</comment>
<evidence type="ECO:0000256" key="8">
    <source>
        <dbReference type="ARBA" id="ARBA00023049"/>
    </source>
</evidence>
<evidence type="ECO:0000256" key="5">
    <source>
        <dbReference type="ARBA" id="ARBA00022729"/>
    </source>
</evidence>
<keyword evidence="21" id="KW-1185">Reference proteome</keyword>
<feature type="domain" description="Nudix hydrolase" evidence="19">
    <location>
        <begin position="1009"/>
        <end position="1152"/>
    </location>
</feature>
<dbReference type="InterPro" id="IPR000994">
    <property type="entry name" value="Pept_M24"/>
</dbReference>
<keyword evidence="4 17" id="KW-0479">Metal-binding</keyword>
<dbReference type="Pfam" id="PF13205">
    <property type="entry name" value="Big_5"/>
    <property type="match status" value="1"/>
</dbReference>
<dbReference type="Pfam" id="PF05195">
    <property type="entry name" value="AMP_N"/>
    <property type="match status" value="1"/>
</dbReference>
<gene>
    <name evidence="20" type="primary">PEPD</name>
    <name evidence="20" type="ORF">AK812_SmicGene18836</name>
</gene>
<dbReference type="GO" id="GO:0030145">
    <property type="term" value="F:manganese ion binding"/>
    <property type="evidence" value="ECO:0007669"/>
    <property type="project" value="InterPro"/>
</dbReference>
<feature type="region of interest" description="Disordered" evidence="18">
    <location>
        <begin position="325"/>
        <end position="344"/>
    </location>
</feature>
<dbReference type="CDD" id="cd03676">
    <property type="entry name" value="NUDIX_Tnr3_like"/>
    <property type="match status" value="1"/>
</dbReference>
<name>A0A1Q9DU67_SYMMI</name>
<evidence type="ECO:0000256" key="12">
    <source>
        <dbReference type="ARBA" id="ARBA00044141"/>
    </source>
</evidence>
<dbReference type="GO" id="GO:0102009">
    <property type="term" value="F:proline dipeptidase activity"/>
    <property type="evidence" value="ECO:0007669"/>
    <property type="project" value="UniProtKB-EC"/>
</dbReference>
<dbReference type="Proteomes" id="UP000186817">
    <property type="component" value="Unassembled WGS sequence"/>
</dbReference>
<accession>A0A1Q9DU67</accession>
<dbReference type="Pfam" id="PF00293">
    <property type="entry name" value="NUDIX"/>
    <property type="match status" value="1"/>
</dbReference>
<dbReference type="Pfam" id="PF15916">
    <property type="entry name" value="DUF4743"/>
    <property type="match status" value="1"/>
</dbReference>
<feature type="compositionally biased region" description="Low complexity" evidence="18">
    <location>
        <begin position="51"/>
        <end position="63"/>
    </location>
</feature>
<evidence type="ECO:0000256" key="10">
    <source>
        <dbReference type="ARBA" id="ARBA00043990"/>
    </source>
</evidence>
<evidence type="ECO:0000313" key="20">
    <source>
        <dbReference type="EMBL" id="OLP98723.1"/>
    </source>
</evidence>
<feature type="compositionally biased region" description="Polar residues" evidence="18">
    <location>
        <begin position="112"/>
        <end position="122"/>
    </location>
</feature>
<feature type="region of interest" description="Disordered" evidence="18">
    <location>
        <begin position="378"/>
        <end position="397"/>
    </location>
</feature>
<evidence type="ECO:0000313" key="21">
    <source>
        <dbReference type="Proteomes" id="UP000186817"/>
    </source>
</evidence>
<evidence type="ECO:0000256" key="1">
    <source>
        <dbReference type="ARBA" id="ARBA00001936"/>
    </source>
</evidence>
<keyword evidence="6" id="KW-0378">Hydrolase</keyword>
<feature type="region of interest" description="Disordered" evidence="18">
    <location>
        <begin position="25"/>
        <end position="99"/>
    </location>
</feature>
<feature type="compositionally biased region" description="Polar residues" evidence="18">
    <location>
        <begin position="378"/>
        <end position="393"/>
    </location>
</feature>
<dbReference type="GO" id="GO:0044715">
    <property type="term" value="F:8-oxo-dGDP phosphatase activity"/>
    <property type="evidence" value="ECO:0007669"/>
    <property type="project" value="UniProtKB-ARBA"/>
</dbReference>
<dbReference type="SUPFAM" id="SSF55920">
    <property type="entry name" value="Creatinase/aminopeptidase"/>
    <property type="match status" value="1"/>
</dbReference>
<dbReference type="InterPro" id="IPR001131">
    <property type="entry name" value="Peptidase_M24B_aminopep-P_CS"/>
</dbReference>
<keyword evidence="8" id="KW-0482">Metalloprotease</keyword>
<evidence type="ECO:0000256" key="14">
    <source>
        <dbReference type="ARBA" id="ARBA00044284"/>
    </source>
</evidence>
<dbReference type="FunFam" id="3.90.79.10:FF:000019">
    <property type="entry name" value="Thiamin pyrophosphokinase, putative"/>
    <property type="match status" value="1"/>
</dbReference>
<dbReference type="PROSITE" id="PS51462">
    <property type="entry name" value="NUDIX"/>
    <property type="match status" value="1"/>
</dbReference>
<evidence type="ECO:0000256" key="16">
    <source>
        <dbReference type="ARBA" id="ARBA00048994"/>
    </source>
</evidence>
<evidence type="ECO:0000256" key="2">
    <source>
        <dbReference type="ARBA" id="ARBA00011738"/>
    </source>
</evidence>
<evidence type="ECO:0000256" key="18">
    <source>
        <dbReference type="SAM" id="MobiDB-lite"/>
    </source>
</evidence>
<evidence type="ECO:0000256" key="17">
    <source>
        <dbReference type="RuleBase" id="RU000590"/>
    </source>
</evidence>
<dbReference type="InterPro" id="IPR007865">
    <property type="entry name" value="Aminopep_P_N"/>
</dbReference>
<dbReference type="InterPro" id="IPR031804">
    <property type="entry name" value="DUF4743"/>
</dbReference>
<evidence type="ECO:0000256" key="11">
    <source>
        <dbReference type="ARBA" id="ARBA00044051"/>
    </source>
</evidence>
<dbReference type="SUPFAM" id="SSF55811">
    <property type="entry name" value="Nudix"/>
    <property type="match status" value="1"/>
</dbReference>
<feature type="compositionally biased region" description="Basic and acidic residues" evidence="18">
    <location>
        <begin position="77"/>
        <end position="93"/>
    </location>
</feature>
<dbReference type="EMBL" id="LSRX01000388">
    <property type="protein sequence ID" value="OLP98723.1"/>
    <property type="molecule type" value="Genomic_DNA"/>
</dbReference>
<evidence type="ECO:0000256" key="3">
    <source>
        <dbReference type="ARBA" id="ARBA00022670"/>
    </source>
</evidence>
<evidence type="ECO:0000256" key="6">
    <source>
        <dbReference type="ARBA" id="ARBA00022801"/>
    </source>
</evidence>
<evidence type="ECO:0000256" key="4">
    <source>
        <dbReference type="ARBA" id="ARBA00022723"/>
    </source>
</evidence>
<comment type="cofactor">
    <cofactor evidence="1">
        <name>Mn(2+)</name>
        <dbReference type="ChEBI" id="CHEBI:29035"/>
    </cofactor>
</comment>
<evidence type="ECO:0000256" key="13">
    <source>
        <dbReference type="ARBA" id="ARBA00044252"/>
    </source>
</evidence>
<dbReference type="EC" id="3.4.13.9" evidence="11"/>
<reference evidence="20 21" key="1">
    <citation type="submission" date="2016-02" db="EMBL/GenBank/DDBJ databases">
        <title>Genome analysis of coral dinoflagellate symbionts highlights evolutionary adaptations to a symbiotic lifestyle.</title>
        <authorList>
            <person name="Aranda M."/>
            <person name="Li Y."/>
            <person name="Liew Y.J."/>
            <person name="Baumgarten S."/>
            <person name="Simakov O."/>
            <person name="Wilson M."/>
            <person name="Piel J."/>
            <person name="Ashoor H."/>
            <person name="Bougouffa S."/>
            <person name="Bajic V.B."/>
            <person name="Ryu T."/>
            <person name="Ravasi T."/>
            <person name="Bayer T."/>
            <person name="Micklem G."/>
            <person name="Kim H."/>
            <person name="Bhak J."/>
            <person name="Lajeunesse T.C."/>
            <person name="Voolstra C.R."/>
        </authorList>
    </citation>
    <scope>NUCLEOTIDE SEQUENCE [LARGE SCALE GENOMIC DNA]</scope>
    <source>
        <strain evidence="20 21">CCMP2467</strain>
    </source>
</reference>
<sequence>MGTGAIYGRLPRASNNPPTAWEQMAQQLIPSPRSYRQPVMNPTFDTGDVGGAPSPGAAASGSTPPQPSPPPATTRPTEARGEEEADTAEHTDPRDEDEGDATAYMQVPTQLDETGASSSQAPNRERPAGGQPHRMAPAAAMVRRWLRQLAALLRSHPMGDTIPLLLEETMQVVGTCTEDDRWRDNGTVGGPGLCKKRRILNYLYIARVRLQDLCDDEGVDGYNQHQIYKDLQTALDDLHRGQLQFEQAVGGQGGHQVEQGGHGLQQVISAVQTAMADTTNGDLDWMAEGWGQVVGLLLQDAEDLLEEESILDYVHPADVVAMEEGARETPAAPTGSPDERGGASIEVDTQTTDAGEHATQPAALPEVGPWIPPLNAEQWTGSLPSSTMQSSTPEGDRFEPTDADLLQALEEFENREETEVLQQVQGEHAGTEQVQEPLSETPPSFTKLAITDPTATNDEIVVTFALNEAGTAYCRVTLSNSGETTLRINQILSANFAAVVAGPNIDNDITIDKIEASDTQGLYEGNQYDVYCWAKDSAVDTYGHPRPNYMTQSYVDTDVGANFMTAPAGGRTRYVWLKDTTPPTLIYVTSEAITDSKLQITLQLDEPGTVWCQPVLPAADANLDVLDVDAGNYITKIRGANTPFMEYVHQPYRNVDVEVDYVDDDAGAASSLLLSESPYNVFCFAEDDWKLETQNSVDKSPNWLLANAATPNMTVGNGNEVSFQAVDDFMTAVGQILTLDLTPPTINPISLASDETNINVTVSLSETGTVWCQAVRKDFNPPTILEILDTNYYSDFTPPGSSTVQITGYDKPVNYDPTFERPLVLGTDYDTKLWFDPGSPRYMAALAGWRPPAASPSVKSPGPTPFCGCRPDAWRTRGASAVLCCAMSQRVAALLRRVADCGDGAAAMKRTRPLRVAGEALGAVLPAAAAELSRFPEVFSVTEDAVDVVAGNSVPSRSKAVAQVLQRLREEDTVPMLRGWRDEEWPVKASFHAAPALVVERAAGPLLGVRGFGCHVNGIVESSKGPLLWVATRSRTKPTYPGRLDHVVAGGLSHGELPGDNVIRECFEEARVPKELAQTAQPTGVVSYCQVDETGWGVKTDVIFCYDLTLPEDFQPTAGDGEVEGFELMGMDAVIDSLVSSSEPDWKPNVAVVIIDMLVRRGFVRPEEEGYVELVHVYCYASDDLCLGCRVTNGVSFSAVVATKDSIRTKDYTNPNMRYVAAESIASDRILITLQVDEGAMVWCAAWSTDPAFTDSLDAETKIKNEDANCQDGRGNQCGTFWVYDLDDIEDADADGVNSRADYDDIYKWKFNQDVDIIVSGLQEETDYPFIYCFAEDDEVPPNGPNKMIFDGSGSGPDNMHSMQQAIGTVQTLDESPPIFTRLQIPDPTAVNNQIVVTFKLNEAGTAYCRAKRSDSAEPTLHINQILSADFSQEILDPVNDVGTITITSLEARDPSSVLYEASQYDVYCWAKDSAVSASACLGTVRPPSISQVDTHGFARPNYMSQSTVETPVGADVNNPSGGLTENVWITDTTPPTIIVVSREALGESHIQVTLQLNEPGTVWCQVADQDGSPTMTRYCQNSAIDFLTTSDPCYYETWIQGVNRGGADSTVFMEEVHVPYQDFDIDMTRIEKVTATVAGEAMVGNYFYYVWCFAQDDWVNQAPTPSPSPSFIAPVNPNKVQQAHMTAVNLAIGQVTTLDQTPPTFTGTPVSAALSETSLQITLGLDEAGTIWCMPVRSTFAEPSINEILQNNEYDVDCFSSACTVTMANLDAKTLYDIWCYAEDDNVYPQIPNGQKFVAGDVVTLSTQDTTPPVLTIVSAESPISSDIRIKVKMDEPGTVYCNSFQSSTAYGTPTFASVAGGGFQSYVGFPLLSPNSPVNTNVEVVVSGLNELTLYDTYCAAVDASTLPTVNEMTQASILNTFPAIGQLTTLDQSPPVFTELGAKGTTETNIQVTFKCNEACRAYCRVTRSDSGETSLSVNRILKADYYADQTGGAGSSATIDLARLENDVSLDLLDRGTLYDVYCWSRDEAVQYSCYAQAPSASCTTYPRNNYQDQTYVDTAFGGTPPATVTNGAGLPGGKILHVRTPDTTPPTITFVEAESTEESSITVTLQLDEPGTAYCKAYTTTQTVDAALYTALITAPVYKNTVTNWNNIYKNFDIKVSGLTMETKYFVYCAAEDDELVEGATTIDPAPVSNNEALPVLVEATGRFTLDLTPPIITVVSIASNSETTATVTLQLDEPGTAWCTAVRDQFTPPSINQIIAASFSSTVLTAATDFTVQVQNLIRDTEAHEKCLEGVLCAIEVSAVSTMAMAAHPAKKAKMENGAAGIGPMVTGGTAAWLLVSWDRDGMPFFSMGAGVFLRENMRELRASTSQARGKFRTLGAGSAEQQVLRERTEIGRDAVIFLQGGKEASVYDADTNWDFKQESNFQYLFGVKEPDCFAALRVRDAHAVLFIPRLDKGSAGLRVLGTKFDRMDKIYQAWCGPIKPPAWFQKAYSIDEDSGLQLEEPTFDGKDSPARKKYRIRFNSTAQAKVDAEKDEEELKLLQWTNDVSSEAHVETMRAVKGGQREHLAEATFKYKAALRGCFRVGYSCICGSGRRNAILHYGHAAEPNSECLGSGLLKTSIRSGRFSGPQRVVYEAVWETVLAVERALKPGVSYKEMHRLAQRTLLERMSVGQVEEMMAEGLMFHFMPHGLGHQLGLDVHDVGGYPPGVVRKDDPSIKENLRLGRELKENMVITVEPGFYFIDYLIEEALADPKKGCFINQEKLHQFWADVGGVRIEDNAFRLLPTLPEVVITSNGCRVLTCVPRTVEEIEAVMAGGAWQALRSALPPAAPTSLLRRCEGLHGLRYDVYCHARDRGTEVDVGLSAGNPGNDVDSAHVLTTKRDIHTMGDSTPPSVVSVSPAHQQTGVLSKPTFTIVFDEDIQAGSGNVVFTPQTGSPISMDISNVNTGTCAPAKLSIVLTTFTVDWSSCGASSPLSTSMNWYVSFVAGVLTDASPATNLVPAFGASNSYYFTTA</sequence>
<dbReference type="GO" id="GO:0006508">
    <property type="term" value="P:proteolysis"/>
    <property type="evidence" value="ECO:0007669"/>
    <property type="project" value="UniProtKB-KW"/>
</dbReference>
<dbReference type="InterPro" id="IPR000086">
    <property type="entry name" value="NUDIX_hydrolase_dom"/>
</dbReference>
<comment type="caution">
    <text evidence="20">The sequence shown here is derived from an EMBL/GenBank/DDBJ whole genome shotgun (WGS) entry which is preliminary data.</text>
</comment>
<dbReference type="PROSITE" id="PS00491">
    <property type="entry name" value="PROLINE_PEPTIDASE"/>
    <property type="match status" value="1"/>
</dbReference>
<dbReference type="PANTHER" id="PTHR48480">
    <property type="match status" value="1"/>
</dbReference>
<organism evidence="20 21">
    <name type="scientific">Symbiodinium microadriaticum</name>
    <name type="common">Dinoflagellate</name>
    <name type="synonym">Zooxanthella microadriatica</name>
    <dbReference type="NCBI Taxonomy" id="2951"/>
    <lineage>
        <taxon>Eukaryota</taxon>
        <taxon>Sar</taxon>
        <taxon>Alveolata</taxon>
        <taxon>Dinophyceae</taxon>
        <taxon>Suessiales</taxon>
        <taxon>Symbiodiniaceae</taxon>
        <taxon>Symbiodinium</taxon>
    </lineage>
</organism>
<dbReference type="InterPro" id="IPR052433">
    <property type="entry name" value="X-Pro_dipept-like"/>
</dbReference>
<dbReference type="SUPFAM" id="SSF53092">
    <property type="entry name" value="Creatinase/prolidase N-terminal domain"/>
    <property type="match status" value="1"/>
</dbReference>
<feature type="compositionally biased region" description="Pro residues" evidence="18">
    <location>
        <begin position="64"/>
        <end position="73"/>
    </location>
</feature>
<keyword evidence="9" id="KW-0464">Manganese</keyword>
<evidence type="ECO:0000259" key="19">
    <source>
        <dbReference type="PROSITE" id="PS51462"/>
    </source>
</evidence>
<evidence type="ECO:0000256" key="15">
    <source>
        <dbReference type="ARBA" id="ARBA00044351"/>
    </source>
</evidence>
<proteinExistence type="inferred from homology"/>
<protein>
    <recommendedName>
        <fullName evidence="12">Xaa-Pro dipeptidase</fullName>
        <ecNumber evidence="11">3.4.13.9</ecNumber>
    </recommendedName>
    <alternativeName>
        <fullName evidence="15">Imidodipeptidase</fullName>
    </alternativeName>
    <alternativeName>
        <fullName evidence="13">Peptidase D</fullName>
    </alternativeName>
    <alternativeName>
        <fullName evidence="14">Proline dipeptidase</fullName>
    </alternativeName>
</protein>
<dbReference type="InterPro" id="IPR036005">
    <property type="entry name" value="Creatinase/aminopeptidase-like"/>
</dbReference>
<dbReference type="InterPro" id="IPR032812">
    <property type="entry name" value="SbsA_Ig"/>
</dbReference>
<keyword evidence="5" id="KW-0732">Signal</keyword>
<keyword evidence="7" id="KW-0224">Dipeptidase</keyword>
<dbReference type="PANTHER" id="PTHR48480:SF2">
    <property type="entry name" value="PEPTIDASE D"/>
    <property type="match status" value="1"/>
</dbReference>
<dbReference type="Pfam" id="PF00557">
    <property type="entry name" value="Peptidase_M24"/>
    <property type="match status" value="1"/>
</dbReference>
<evidence type="ECO:0000256" key="7">
    <source>
        <dbReference type="ARBA" id="ARBA00022997"/>
    </source>
</evidence>
<dbReference type="GO" id="GO:0070006">
    <property type="term" value="F:metalloaminopeptidase activity"/>
    <property type="evidence" value="ECO:0007669"/>
    <property type="project" value="InterPro"/>
</dbReference>
<keyword evidence="3" id="KW-0645">Protease</keyword>
<comment type="subunit">
    <text evidence="2">Homodimer.</text>
</comment>
<dbReference type="OrthoDB" id="10261878at2759"/>
<dbReference type="SMART" id="SM01011">
    <property type="entry name" value="AMP_N"/>
    <property type="match status" value="1"/>
</dbReference>
<comment type="similarity">
    <text evidence="10">Belongs to the peptidase M24B family. Eukaryotic-type prolidase subfamily.</text>
</comment>
<dbReference type="Gene3D" id="3.90.79.10">
    <property type="entry name" value="Nucleoside Triphosphate Pyrophosphohydrolase"/>
    <property type="match status" value="1"/>
</dbReference>
<dbReference type="InterPro" id="IPR015797">
    <property type="entry name" value="NUDIX_hydrolase-like_dom_sf"/>
</dbReference>
<feature type="region of interest" description="Disordered" evidence="18">
    <location>
        <begin position="112"/>
        <end position="136"/>
    </location>
</feature>
<evidence type="ECO:0000256" key="9">
    <source>
        <dbReference type="ARBA" id="ARBA00023211"/>
    </source>
</evidence>